<keyword evidence="1" id="KW-1133">Transmembrane helix</keyword>
<dbReference type="InterPro" id="IPR008620">
    <property type="entry name" value="FixH"/>
</dbReference>
<feature type="transmembrane region" description="Helical" evidence="1">
    <location>
        <begin position="26"/>
        <end position="49"/>
    </location>
</feature>
<dbReference type="EMBL" id="UOFU01000226">
    <property type="protein sequence ID" value="VAX01340.1"/>
    <property type="molecule type" value="Genomic_DNA"/>
</dbReference>
<gene>
    <name evidence="2" type="ORF">MNBD_GAMMA20-1908</name>
</gene>
<dbReference type="AlphaFoldDB" id="A0A3B1ASZ4"/>
<sequence length="180" mass="20100">MAISNTFSNFRKRYSQDNPEAMRNPWILGGLGLVATFLTVNAVFVYFAITTSPGLVTEDYYDRGRDYEENVLKIMAAQEALNWETKLAIPAKITIQQPDIYRFSAVDSRGIPVMDADVSVVAYRPSDADADFKVILNQAAPGQYQARIAFPLPGIWDLNITVKDGENTFTMSHRVSAQLP</sequence>
<protein>
    <recommendedName>
        <fullName evidence="3">Type cbb3 cytochrome oxidase biogenesis protein CcoH</fullName>
    </recommendedName>
</protein>
<reference evidence="2" key="1">
    <citation type="submission" date="2018-06" db="EMBL/GenBank/DDBJ databases">
        <authorList>
            <person name="Zhirakovskaya E."/>
        </authorList>
    </citation>
    <scope>NUCLEOTIDE SEQUENCE</scope>
</reference>
<proteinExistence type="predicted"/>
<evidence type="ECO:0008006" key="3">
    <source>
        <dbReference type="Google" id="ProtNLM"/>
    </source>
</evidence>
<dbReference type="Pfam" id="PF05751">
    <property type="entry name" value="FixH"/>
    <property type="match status" value="1"/>
</dbReference>
<name>A0A3B1ASZ4_9ZZZZ</name>
<organism evidence="2">
    <name type="scientific">hydrothermal vent metagenome</name>
    <dbReference type="NCBI Taxonomy" id="652676"/>
    <lineage>
        <taxon>unclassified sequences</taxon>
        <taxon>metagenomes</taxon>
        <taxon>ecological metagenomes</taxon>
    </lineage>
</organism>
<accession>A0A3B1ASZ4</accession>
<evidence type="ECO:0000256" key="1">
    <source>
        <dbReference type="SAM" id="Phobius"/>
    </source>
</evidence>
<keyword evidence="1" id="KW-0472">Membrane</keyword>
<evidence type="ECO:0000313" key="2">
    <source>
        <dbReference type="EMBL" id="VAX01340.1"/>
    </source>
</evidence>
<keyword evidence="1" id="KW-0812">Transmembrane</keyword>